<sequence length="66" mass="7401">MEQRYAELGQMEVAFFTPEDEATLEQEKMYGDSKGGDDKSLEKGGGLDDHGCLSEFKQLCSYTKEV</sequence>
<reference evidence="2 3" key="1">
    <citation type="submission" date="2022-03" db="EMBL/GenBank/DDBJ databases">
        <authorList>
            <person name="Macdonald S."/>
            <person name="Ahmed S."/>
            <person name="Newling K."/>
        </authorList>
    </citation>
    <scope>NUCLEOTIDE SEQUENCE [LARGE SCALE GENOMIC DNA]</scope>
</reference>
<name>A0ABC8LVM8_ERUVS</name>
<feature type="region of interest" description="Disordered" evidence="1">
    <location>
        <begin position="19"/>
        <end position="49"/>
    </location>
</feature>
<dbReference type="AlphaFoldDB" id="A0ABC8LVM8"/>
<dbReference type="EMBL" id="CAKOAT010749598">
    <property type="protein sequence ID" value="CAH8387480.1"/>
    <property type="molecule type" value="Genomic_DNA"/>
</dbReference>
<gene>
    <name evidence="2" type="ORF">ERUC_LOCUS39963</name>
</gene>
<proteinExistence type="predicted"/>
<keyword evidence="3" id="KW-1185">Reference proteome</keyword>
<evidence type="ECO:0000313" key="3">
    <source>
        <dbReference type="Proteomes" id="UP001642260"/>
    </source>
</evidence>
<evidence type="ECO:0000256" key="1">
    <source>
        <dbReference type="SAM" id="MobiDB-lite"/>
    </source>
</evidence>
<evidence type="ECO:0000313" key="2">
    <source>
        <dbReference type="EMBL" id="CAH8387480.1"/>
    </source>
</evidence>
<organism evidence="2 3">
    <name type="scientific">Eruca vesicaria subsp. sativa</name>
    <name type="common">Garden rocket</name>
    <name type="synonym">Eruca sativa</name>
    <dbReference type="NCBI Taxonomy" id="29727"/>
    <lineage>
        <taxon>Eukaryota</taxon>
        <taxon>Viridiplantae</taxon>
        <taxon>Streptophyta</taxon>
        <taxon>Embryophyta</taxon>
        <taxon>Tracheophyta</taxon>
        <taxon>Spermatophyta</taxon>
        <taxon>Magnoliopsida</taxon>
        <taxon>eudicotyledons</taxon>
        <taxon>Gunneridae</taxon>
        <taxon>Pentapetalae</taxon>
        <taxon>rosids</taxon>
        <taxon>malvids</taxon>
        <taxon>Brassicales</taxon>
        <taxon>Brassicaceae</taxon>
        <taxon>Brassiceae</taxon>
        <taxon>Eruca</taxon>
    </lineage>
</organism>
<accession>A0ABC8LVM8</accession>
<feature type="compositionally biased region" description="Basic and acidic residues" evidence="1">
    <location>
        <begin position="25"/>
        <end position="49"/>
    </location>
</feature>
<comment type="caution">
    <text evidence="2">The sequence shown here is derived from an EMBL/GenBank/DDBJ whole genome shotgun (WGS) entry which is preliminary data.</text>
</comment>
<dbReference type="Proteomes" id="UP001642260">
    <property type="component" value="Unassembled WGS sequence"/>
</dbReference>
<protein>
    <submittedName>
        <fullName evidence="2">Uncharacterized protein</fullName>
    </submittedName>
</protein>